<evidence type="ECO:0000256" key="2">
    <source>
        <dbReference type="SAM" id="Phobius"/>
    </source>
</evidence>
<accession>A0ABZ1GM35</accession>
<keyword evidence="2" id="KW-0472">Membrane</keyword>
<proteinExistence type="predicted"/>
<dbReference type="EMBL" id="CP109134">
    <property type="protein sequence ID" value="WSD07200.1"/>
    <property type="molecule type" value="Genomic_DNA"/>
</dbReference>
<dbReference type="GeneID" id="91544196"/>
<feature type="transmembrane region" description="Helical" evidence="2">
    <location>
        <begin position="170"/>
        <end position="189"/>
    </location>
</feature>
<reference evidence="3 4" key="1">
    <citation type="submission" date="2022-10" db="EMBL/GenBank/DDBJ databases">
        <title>The complete genomes of actinobacterial strains from the NBC collection.</title>
        <authorList>
            <person name="Joergensen T.S."/>
            <person name="Alvarez Arevalo M."/>
            <person name="Sterndorff E.B."/>
            <person name="Faurdal D."/>
            <person name="Vuksanovic O."/>
            <person name="Mourched A.-S."/>
            <person name="Charusanti P."/>
            <person name="Shaw S."/>
            <person name="Blin K."/>
            <person name="Weber T."/>
        </authorList>
    </citation>
    <scope>NUCLEOTIDE SEQUENCE [LARGE SCALE GENOMIC DNA]</scope>
    <source>
        <strain evidence="3 4">NBC 01753</strain>
    </source>
</reference>
<keyword evidence="4" id="KW-1185">Reference proteome</keyword>
<feature type="transmembrane region" description="Helical" evidence="2">
    <location>
        <begin position="33"/>
        <end position="55"/>
    </location>
</feature>
<sequence length="261" mass="28322">MTTRTMTTTSGAGRPPSEGRAGRRSPGRTRFTGVLLIVLSLIPAAACYVVFSWWLPSDSERYRDYRAAEPCSSRAMEQGRTDCLSTWHLTVEETVNKPAKKGSSYEATLTDQDSWRGTVSFGDPGPLLERLESGDQVTATAWRRDIVVLSKDGVRQNTSEAPRDELQMNAAIGVLAGLVAAQALVFGAVRLARPRDYEPCTWNPYGKRLLLTTIAVCFGVGLPAVWIGIPWWTVPAVAVPVVVCAAGLMRPRPSRSAEGGV</sequence>
<dbReference type="RefSeq" id="WP_326753263.1">
    <property type="nucleotide sequence ID" value="NZ_CP109134.1"/>
</dbReference>
<organism evidence="3 4">
    <name type="scientific">Streptomyces hirsutus</name>
    <dbReference type="NCBI Taxonomy" id="35620"/>
    <lineage>
        <taxon>Bacteria</taxon>
        <taxon>Bacillati</taxon>
        <taxon>Actinomycetota</taxon>
        <taxon>Actinomycetes</taxon>
        <taxon>Kitasatosporales</taxon>
        <taxon>Streptomycetaceae</taxon>
        <taxon>Streptomyces</taxon>
    </lineage>
</organism>
<evidence type="ECO:0000313" key="3">
    <source>
        <dbReference type="EMBL" id="WSD07200.1"/>
    </source>
</evidence>
<gene>
    <name evidence="3" type="ORF">OIE73_16470</name>
</gene>
<protein>
    <recommendedName>
        <fullName evidence="5">Integral membrane protein</fullName>
    </recommendedName>
</protein>
<name>A0ABZ1GM35_9ACTN</name>
<dbReference type="Proteomes" id="UP001335325">
    <property type="component" value="Chromosome"/>
</dbReference>
<evidence type="ECO:0000313" key="4">
    <source>
        <dbReference type="Proteomes" id="UP001335325"/>
    </source>
</evidence>
<feature type="transmembrane region" description="Helical" evidence="2">
    <location>
        <begin position="232"/>
        <end position="249"/>
    </location>
</feature>
<keyword evidence="2" id="KW-1133">Transmembrane helix</keyword>
<feature type="region of interest" description="Disordered" evidence="1">
    <location>
        <begin position="1"/>
        <end position="26"/>
    </location>
</feature>
<keyword evidence="2" id="KW-0812">Transmembrane</keyword>
<feature type="transmembrane region" description="Helical" evidence="2">
    <location>
        <begin position="209"/>
        <end position="226"/>
    </location>
</feature>
<evidence type="ECO:0008006" key="5">
    <source>
        <dbReference type="Google" id="ProtNLM"/>
    </source>
</evidence>
<evidence type="ECO:0000256" key="1">
    <source>
        <dbReference type="SAM" id="MobiDB-lite"/>
    </source>
</evidence>